<evidence type="ECO:0000313" key="11">
    <source>
        <dbReference type="Ensembl" id="ENSCAFP00030001114.1"/>
    </source>
</evidence>
<reference evidence="12" key="4">
    <citation type="submission" date="2025-05" db="UniProtKB">
        <authorList>
            <consortium name="Ensembl"/>
        </authorList>
    </citation>
    <scope>IDENTIFICATION</scope>
</reference>
<name>A0A8C0PR33_CANLF</name>
<dbReference type="OrthoDB" id="63267at2759"/>
<dbReference type="PROSITE" id="PS00108">
    <property type="entry name" value="PROTEIN_KINASE_ST"/>
    <property type="match status" value="1"/>
</dbReference>
<comment type="similarity">
    <text evidence="8">Belongs to the protein kinase superfamily.</text>
</comment>
<keyword evidence="3" id="KW-0808">Transferase</keyword>
<proteinExistence type="inferred from homology"/>
<dbReference type="Ensembl" id="ENSCAFT00030001271.1">
    <property type="protein sequence ID" value="ENSCAFP00030001114.1"/>
    <property type="gene ID" value="ENSCAFG00030000570.1"/>
</dbReference>
<reference evidence="10 13" key="1">
    <citation type="journal article" date="2005" name="Nature">
        <title>Genome sequence, comparative analysis and haplotype structure of the domestic dog.</title>
        <authorList>
            <consortium name="Broad Sequencing Platform"/>
            <person name="Lindblad-Toh K."/>
            <person name="Wade C.M."/>
            <person name="Mikkelsen T.S."/>
            <person name="Karlsson E.K."/>
            <person name="Jaffe D.B."/>
            <person name="Kamal M."/>
            <person name="Clamp M."/>
            <person name="Chang J.L."/>
            <person name="Kulbokas E.J. III"/>
            <person name="Zody M.C."/>
            <person name="Mauceli E."/>
            <person name="Xie X."/>
            <person name="Breen M."/>
            <person name="Wayne R.K."/>
            <person name="Ostrander E.A."/>
            <person name="Ponting C.P."/>
            <person name="Galibert F."/>
            <person name="Smith D.R."/>
            <person name="DeJong P.J."/>
            <person name="Kirkness E."/>
            <person name="Alvarez P."/>
            <person name="Biagi T."/>
            <person name="Brockman W."/>
            <person name="Butler J."/>
            <person name="Chin C.W."/>
            <person name="Cook A."/>
            <person name="Cuff J."/>
            <person name="Daly M.J."/>
            <person name="DeCaprio D."/>
            <person name="Gnerre S."/>
            <person name="Grabherr M."/>
            <person name="Kellis M."/>
            <person name="Kleber M."/>
            <person name="Bardeleben C."/>
            <person name="Goodstadt L."/>
            <person name="Heger A."/>
            <person name="Hitte C."/>
            <person name="Kim L."/>
            <person name="Koepfli K.P."/>
            <person name="Parker H.G."/>
            <person name="Pollinger J.P."/>
            <person name="Searle S.M."/>
            <person name="Sutter N.B."/>
            <person name="Thomas R."/>
            <person name="Webber C."/>
            <person name="Baldwin J."/>
            <person name="Abebe A."/>
            <person name="Abouelleil A."/>
            <person name="Aftuck L."/>
            <person name="Ait-Zahra M."/>
            <person name="Aldredge T."/>
            <person name="Allen N."/>
            <person name="An P."/>
            <person name="Anderson S."/>
            <person name="Antoine C."/>
            <person name="Arachchi H."/>
            <person name="Aslam A."/>
            <person name="Ayotte L."/>
            <person name="Bachantsang P."/>
            <person name="Barry A."/>
            <person name="Bayul T."/>
            <person name="Benamara M."/>
            <person name="Berlin A."/>
            <person name="Bessette D."/>
            <person name="Blitshteyn B."/>
            <person name="Bloom T."/>
            <person name="Blye J."/>
            <person name="Boguslavskiy L."/>
            <person name="Bonnet C."/>
            <person name="Boukhgalter B."/>
            <person name="Brown A."/>
            <person name="Cahill P."/>
            <person name="Calixte N."/>
            <person name="Camarata J."/>
            <person name="Cheshatsang Y."/>
            <person name="Chu J."/>
            <person name="Citroen M."/>
            <person name="Collymore A."/>
            <person name="Cooke P."/>
            <person name="Dawoe T."/>
            <person name="Daza R."/>
            <person name="Decktor K."/>
            <person name="DeGray S."/>
            <person name="Dhargay N."/>
            <person name="Dooley K."/>
            <person name="Dooley K."/>
            <person name="Dorje P."/>
            <person name="Dorjee K."/>
            <person name="Dorris L."/>
            <person name="Duffey N."/>
            <person name="Dupes A."/>
            <person name="Egbiremolen O."/>
            <person name="Elong R."/>
            <person name="Falk J."/>
            <person name="Farina A."/>
            <person name="Faro S."/>
            <person name="Ferguson D."/>
            <person name="Ferreira P."/>
            <person name="Fisher S."/>
            <person name="FitzGerald M."/>
            <person name="Foley K."/>
            <person name="Foley C."/>
            <person name="Franke A."/>
            <person name="Friedrich D."/>
            <person name="Gage D."/>
            <person name="Garber M."/>
            <person name="Gearin G."/>
            <person name="Giannoukos G."/>
            <person name="Goode T."/>
            <person name="Goyette A."/>
            <person name="Graham J."/>
            <person name="Grandbois E."/>
            <person name="Gyaltsen K."/>
            <person name="Hafez N."/>
            <person name="Hagopian D."/>
            <person name="Hagos B."/>
            <person name="Hall J."/>
            <person name="Healy C."/>
            <person name="Hegarty R."/>
            <person name="Honan T."/>
            <person name="Horn A."/>
            <person name="Houde N."/>
            <person name="Hughes L."/>
            <person name="Hunnicutt L."/>
            <person name="Husby M."/>
            <person name="Jester B."/>
            <person name="Jones C."/>
            <person name="Kamat A."/>
            <person name="Kanga B."/>
            <person name="Kells C."/>
            <person name="Khazanovich D."/>
            <person name="Kieu A.C."/>
            <person name="Kisner P."/>
            <person name="Kumar M."/>
            <person name="Lance K."/>
            <person name="Landers T."/>
            <person name="Lara M."/>
            <person name="Lee W."/>
            <person name="Leger J.P."/>
            <person name="Lennon N."/>
            <person name="Leuper L."/>
            <person name="LeVine S."/>
            <person name="Liu J."/>
            <person name="Liu X."/>
            <person name="Lokyitsang Y."/>
            <person name="Lokyitsang T."/>
            <person name="Lui A."/>
            <person name="Macdonald J."/>
            <person name="Major J."/>
            <person name="Marabella R."/>
            <person name="Maru K."/>
            <person name="Matthews C."/>
            <person name="McDonough S."/>
            <person name="Mehta T."/>
            <person name="Meldrim J."/>
            <person name="Melnikov A."/>
            <person name="Meneus L."/>
            <person name="Mihalev A."/>
            <person name="Mihova T."/>
            <person name="Miller K."/>
            <person name="Mittelman R."/>
            <person name="Mlenga V."/>
            <person name="Mulrain L."/>
            <person name="Munson G."/>
            <person name="Navidi A."/>
            <person name="Naylor J."/>
            <person name="Nguyen T."/>
            <person name="Nguyen N."/>
            <person name="Nguyen C."/>
            <person name="Nguyen T."/>
            <person name="Nicol R."/>
            <person name="Norbu N."/>
            <person name="Norbu C."/>
            <person name="Novod N."/>
            <person name="Nyima T."/>
            <person name="Olandt P."/>
            <person name="O'Neill B."/>
            <person name="O'Neill K."/>
            <person name="Osman S."/>
            <person name="Oyono L."/>
            <person name="Patti C."/>
            <person name="Perrin D."/>
            <person name="Phunkhang P."/>
            <person name="Pierre F."/>
            <person name="Priest M."/>
            <person name="Rachupka A."/>
            <person name="Raghuraman S."/>
            <person name="Rameau R."/>
            <person name="Ray V."/>
            <person name="Raymond C."/>
            <person name="Rege F."/>
            <person name="Rise C."/>
            <person name="Rogers J."/>
            <person name="Rogov P."/>
            <person name="Sahalie J."/>
            <person name="Settipalli S."/>
            <person name="Sharpe T."/>
            <person name="Shea T."/>
            <person name="Sheehan M."/>
            <person name="Sherpa N."/>
            <person name="Shi J."/>
            <person name="Shih D."/>
            <person name="Sloan J."/>
            <person name="Smith C."/>
            <person name="Sparrow T."/>
            <person name="Stalker J."/>
            <person name="Stange-Thomann N."/>
            <person name="Stavropoulos S."/>
            <person name="Stone C."/>
            <person name="Stone S."/>
            <person name="Sykes S."/>
            <person name="Tchuinga P."/>
            <person name="Tenzing P."/>
            <person name="Tesfaye S."/>
            <person name="Thoulutsang D."/>
            <person name="Thoulutsang Y."/>
            <person name="Topham K."/>
            <person name="Topping I."/>
            <person name="Tsamla T."/>
            <person name="Vassiliev H."/>
            <person name="Venkataraman V."/>
            <person name="Vo A."/>
            <person name="Wangchuk T."/>
            <person name="Wangdi T."/>
            <person name="Weiand M."/>
            <person name="Wilkinson J."/>
            <person name="Wilson A."/>
            <person name="Yadav S."/>
            <person name="Yang S."/>
            <person name="Yang X."/>
            <person name="Young G."/>
            <person name="Yu Q."/>
            <person name="Zainoun J."/>
            <person name="Zembek L."/>
            <person name="Zimmer A."/>
            <person name="Lander E.S."/>
        </authorList>
    </citation>
    <scope>NUCLEOTIDE SEQUENCE [LARGE SCALE GENOMIC DNA]</scope>
    <source>
        <strain evidence="10">Boxer</strain>
    </source>
</reference>
<dbReference type="FunFam" id="1.10.510.10:FF:000150">
    <property type="entry name" value="Protein kinase C, theta"/>
    <property type="match status" value="1"/>
</dbReference>
<dbReference type="Gene3D" id="1.10.510.10">
    <property type="entry name" value="Transferase(Phosphotransferase) domain 1"/>
    <property type="match status" value="1"/>
</dbReference>
<dbReference type="GO" id="GO:0005524">
    <property type="term" value="F:ATP binding"/>
    <property type="evidence" value="ECO:0007669"/>
    <property type="project" value="UniProtKB-UniRule"/>
</dbReference>
<sequence>MKIIVQRDCSHSQRSSCHLIACGMNVHHRCQTKVANLCGINQKLMAEALAMIESTQQARCLRDTEHIFREGPVEIGLPCSIKGEARLPCVPAPGKKEPQGISWESPLDGMEKICHRPEPEPNVERPSVHMKLKIEDFILHKMLGKGSFGKVFLAEFKKTNQFFAIKALKKDVVLMDDDVECTMVEKRVLSLAWEHPFLTHMFCTFQTKENLFFVMEYLNGGDLMYHIQSCHKFDLSRATFYAAEIILGLQFLHSKGIVYRDLKLDNILLDKDGHIKIADFGMCKENMLGDAKTNTFCGTPDYIAPEILLGQKYNHSVDWWSFGVLLYEMLIGQSPFHGQDEEELFHSIRMDNPFYPRWLEKEAKDLLVKLFVREPEKRLGVRGDIRQHPLFREINWEELERKEIDPPFRPKVVRTHPGPLAPHHSRLAPLTPKAACLLPLTPVWAPASLLDSVLGGRCFLNHNSGCLAGGGLGSKGMLLLFAVSNLCNENVPA</sequence>
<dbReference type="Proteomes" id="UP000694429">
    <property type="component" value="Chromosome 2"/>
</dbReference>
<keyword evidence="6 7" id="KW-0067">ATP-binding</keyword>
<organism evidence="12 14">
    <name type="scientific">Canis lupus familiaris</name>
    <name type="common">Dog</name>
    <name type="synonym">Canis familiaris</name>
    <dbReference type="NCBI Taxonomy" id="9615"/>
    <lineage>
        <taxon>Eukaryota</taxon>
        <taxon>Metazoa</taxon>
        <taxon>Chordata</taxon>
        <taxon>Craniata</taxon>
        <taxon>Vertebrata</taxon>
        <taxon>Euteleostomi</taxon>
        <taxon>Mammalia</taxon>
        <taxon>Eutheria</taxon>
        <taxon>Laurasiatheria</taxon>
        <taxon>Carnivora</taxon>
        <taxon>Caniformia</taxon>
        <taxon>Canidae</taxon>
        <taxon>Canis</taxon>
    </lineage>
</organism>
<evidence type="ECO:0000256" key="2">
    <source>
        <dbReference type="ARBA" id="ARBA00022553"/>
    </source>
</evidence>
<dbReference type="GO" id="GO:0004674">
    <property type="term" value="F:protein serine/threonine kinase activity"/>
    <property type="evidence" value="ECO:0007669"/>
    <property type="project" value="UniProtKB-KW"/>
</dbReference>
<evidence type="ECO:0000313" key="14">
    <source>
        <dbReference type="Proteomes" id="UP000694542"/>
    </source>
</evidence>
<evidence type="ECO:0000256" key="8">
    <source>
        <dbReference type="RuleBase" id="RU000304"/>
    </source>
</evidence>
<reference evidence="12" key="2">
    <citation type="submission" date="2018-10" db="EMBL/GenBank/DDBJ databases">
        <title>De novo assembly of a Great Dane genome.</title>
        <authorList>
            <person name="Kidd J.M."/>
            <person name="Pendleton A.L."/>
            <person name="Shen F."/>
            <person name="Emery S."/>
        </authorList>
    </citation>
    <scope>NUCLEOTIDE SEQUENCE [LARGE SCALE GENOMIC DNA]</scope>
    <source>
        <strain evidence="12">Great Dane</strain>
    </source>
</reference>
<gene>
    <name evidence="12" type="primary">PRKCQ</name>
</gene>
<dbReference type="Ensembl" id="ENSCAFT00040001266.1">
    <property type="protein sequence ID" value="ENSCAFP00040001083.1"/>
    <property type="gene ID" value="ENSCAFG00040000511.1"/>
</dbReference>
<keyword evidence="4 7" id="KW-0547">Nucleotide-binding</keyword>
<evidence type="ECO:0000313" key="12">
    <source>
        <dbReference type="Ensembl" id="ENSCAFP00040001083.1"/>
    </source>
</evidence>
<dbReference type="PANTHER" id="PTHR24351">
    <property type="entry name" value="RIBOSOMAL PROTEIN S6 KINASE"/>
    <property type="match status" value="1"/>
</dbReference>
<evidence type="ECO:0000256" key="7">
    <source>
        <dbReference type="PROSITE-ProRule" id="PRU10141"/>
    </source>
</evidence>
<dbReference type="PROSITE" id="PS50011">
    <property type="entry name" value="PROTEIN_KINASE_DOM"/>
    <property type="match status" value="1"/>
</dbReference>
<dbReference type="PROSITE" id="PS00107">
    <property type="entry name" value="PROTEIN_KINASE_ATP"/>
    <property type="match status" value="1"/>
</dbReference>
<dbReference type="InterPro" id="IPR000719">
    <property type="entry name" value="Prot_kinase_dom"/>
</dbReference>
<dbReference type="Proteomes" id="UP000002254">
    <property type="component" value="Chromosome 2"/>
</dbReference>
<evidence type="ECO:0000256" key="4">
    <source>
        <dbReference type="ARBA" id="ARBA00022741"/>
    </source>
</evidence>
<dbReference type="Ensembl" id="ENSCAFT00000078783.2">
    <property type="protein sequence ID" value="ENSCAFP00000050740.1"/>
    <property type="gene ID" value="ENSCAFG00000005169.5"/>
</dbReference>
<evidence type="ECO:0000313" key="10">
    <source>
        <dbReference type="Ensembl" id="ENSCAFP00000050740.1"/>
    </source>
</evidence>
<keyword evidence="2" id="KW-0597">Phosphoprotein</keyword>
<evidence type="ECO:0000256" key="6">
    <source>
        <dbReference type="ARBA" id="ARBA00022840"/>
    </source>
</evidence>
<evidence type="ECO:0000313" key="13">
    <source>
        <dbReference type="Proteomes" id="UP000002254"/>
    </source>
</evidence>
<evidence type="ECO:0000256" key="1">
    <source>
        <dbReference type="ARBA" id="ARBA00022527"/>
    </source>
</evidence>
<dbReference type="Pfam" id="PF00069">
    <property type="entry name" value="Pkinase"/>
    <property type="match status" value="1"/>
</dbReference>
<dbReference type="SMART" id="SM00220">
    <property type="entry name" value="S_TKc"/>
    <property type="match status" value="1"/>
</dbReference>
<feature type="domain" description="Protein kinase" evidence="9">
    <location>
        <begin position="137"/>
        <end position="391"/>
    </location>
</feature>
<dbReference type="FunFam" id="3.30.200.20:FF:000360">
    <property type="entry name" value="Protein kinase C"/>
    <property type="match status" value="1"/>
</dbReference>
<feature type="binding site" evidence="7">
    <location>
        <position position="166"/>
    </location>
    <ligand>
        <name>ATP</name>
        <dbReference type="ChEBI" id="CHEBI:30616"/>
    </ligand>
</feature>
<evidence type="ECO:0000256" key="5">
    <source>
        <dbReference type="ARBA" id="ARBA00022777"/>
    </source>
</evidence>
<dbReference type="AlphaFoldDB" id="A0A8C0PR33"/>
<keyword evidence="1 8" id="KW-0723">Serine/threonine-protein kinase</keyword>
<reference evidence="11" key="3">
    <citation type="submission" date="2019-03" db="EMBL/GenBank/DDBJ databases">
        <authorList>
            <person name="Warren W.C."/>
            <person name="Johnson G.S."/>
        </authorList>
    </citation>
    <scope>NUCLEOTIDE SEQUENCE [LARGE SCALE GENOMIC DNA]</scope>
    <source>
        <strain evidence="11">Basenji</strain>
    </source>
</reference>
<keyword evidence="5" id="KW-0418">Kinase</keyword>
<dbReference type="InterPro" id="IPR008271">
    <property type="entry name" value="Ser/Thr_kinase_AS"/>
</dbReference>
<accession>A0A8C0PR33</accession>
<dbReference type="Gene3D" id="3.30.200.20">
    <property type="entry name" value="Phosphorylase Kinase, domain 1"/>
    <property type="match status" value="1"/>
</dbReference>
<dbReference type="InterPro" id="IPR017441">
    <property type="entry name" value="Protein_kinase_ATP_BS"/>
</dbReference>
<evidence type="ECO:0000256" key="3">
    <source>
        <dbReference type="ARBA" id="ARBA00022679"/>
    </source>
</evidence>
<dbReference type="SUPFAM" id="SSF56112">
    <property type="entry name" value="Protein kinase-like (PK-like)"/>
    <property type="match status" value="1"/>
</dbReference>
<dbReference type="InterPro" id="IPR011009">
    <property type="entry name" value="Kinase-like_dom_sf"/>
</dbReference>
<evidence type="ECO:0000259" key="9">
    <source>
        <dbReference type="PROSITE" id="PS50011"/>
    </source>
</evidence>
<protein>
    <submittedName>
        <fullName evidence="12">Protein kinase C theta</fullName>
    </submittedName>
</protein>
<dbReference type="Proteomes" id="UP000694542">
    <property type="component" value="Chromosome 2"/>
</dbReference>